<protein>
    <submittedName>
        <fullName evidence="2">Elongation factor 1-alpha</fullName>
    </submittedName>
</protein>
<comment type="caution">
    <text evidence="2">The sequence shown here is derived from an EMBL/GenBank/DDBJ whole genome shotgun (WGS) entry which is preliminary data.</text>
</comment>
<evidence type="ECO:0000313" key="2">
    <source>
        <dbReference type="EMBL" id="KAL1245470.1"/>
    </source>
</evidence>
<evidence type="ECO:0000313" key="3">
    <source>
        <dbReference type="Proteomes" id="UP001558632"/>
    </source>
</evidence>
<feature type="region of interest" description="Disordered" evidence="1">
    <location>
        <begin position="28"/>
        <end position="60"/>
    </location>
</feature>
<keyword evidence="3" id="KW-1185">Reference proteome</keyword>
<proteinExistence type="predicted"/>
<name>A0ABR3KZ79_TRISP</name>
<dbReference type="Proteomes" id="UP001558632">
    <property type="component" value="Unassembled WGS sequence"/>
</dbReference>
<sequence>MCGDVFGVSTTGPFAVRDMRQTVANVEKTEVGRGKQRKQPRSSPKFDAVGTPAFSTSKGVSQERSFTSGYAKNQMCCAM</sequence>
<dbReference type="EMBL" id="JBEUSY010000089">
    <property type="protein sequence ID" value="KAL1245470.1"/>
    <property type="molecule type" value="Genomic_DNA"/>
</dbReference>
<evidence type="ECO:0000256" key="1">
    <source>
        <dbReference type="SAM" id="MobiDB-lite"/>
    </source>
</evidence>
<keyword evidence="2" id="KW-0648">Protein biosynthesis</keyword>
<dbReference type="GO" id="GO:0003746">
    <property type="term" value="F:translation elongation factor activity"/>
    <property type="evidence" value="ECO:0007669"/>
    <property type="project" value="UniProtKB-KW"/>
</dbReference>
<keyword evidence="2" id="KW-0251">Elongation factor</keyword>
<reference evidence="2 3" key="1">
    <citation type="submission" date="2024-07" db="EMBL/GenBank/DDBJ databases">
        <title>Enhanced genomic and transcriptomic resources for Trichinella pseudospiralis and T. spiralis underpin the discovery of pronounced molecular differences between stages and species.</title>
        <authorList>
            <person name="Pasi K.K."/>
            <person name="La Rosa G."/>
            <person name="Gomez-Morales M.A."/>
            <person name="Tosini F."/>
            <person name="Sumanam S."/>
            <person name="Young N.D."/>
            <person name="Chang B.C."/>
            <person name="Robin G.B."/>
        </authorList>
    </citation>
    <scope>NUCLEOTIDE SEQUENCE [LARGE SCALE GENOMIC DNA]</scope>
    <source>
        <strain evidence="2">ISS534</strain>
    </source>
</reference>
<organism evidence="2 3">
    <name type="scientific">Trichinella spiralis</name>
    <name type="common">Trichina worm</name>
    <dbReference type="NCBI Taxonomy" id="6334"/>
    <lineage>
        <taxon>Eukaryota</taxon>
        <taxon>Metazoa</taxon>
        <taxon>Ecdysozoa</taxon>
        <taxon>Nematoda</taxon>
        <taxon>Enoplea</taxon>
        <taxon>Dorylaimia</taxon>
        <taxon>Trichinellida</taxon>
        <taxon>Trichinellidae</taxon>
        <taxon>Trichinella</taxon>
    </lineage>
</organism>
<gene>
    <name evidence="2" type="ORF">TSPI_03599</name>
</gene>
<accession>A0ABR3KZ79</accession>